<proteinExistence type="inferred from homology"/>
<name>A0A420KJ08_9BURK</name>
<dbReference type="PANTHER" id="PTHR42928">
    <property type="entry name" value="TRICARBOXYLATE-BINDING PROTEIN"/>
    <property type="match status" value="1"/>
</dbReference>
<organism evidence="3 4">
    <name type="scientific">Alicycliphilus denitrificans</name>
    <dbReference type="NCBI Taxonomy" id="179636"/>
    <lineage>
        <taxon>Bacteria</taxon>
        <taxon>Pseudomonadati</taxon>
        <taxon>Pseudomonadota</taxon>
        <taxon>Betaproteobacteria</taxon>
        <taxon>Burkholderiales</taxon>
        <taxon>Comamonadaceae</taxon>
        <taxon>Alicycliphilus</taxon>
    </lineage>
</organism>
<feature type="signal peptide" evidence="2">
    <location>
        <begin position="1"/>
        <end position="28"/>
    </location>
</feature>
<sequence>MSSRIARRPFIASAIFTLLFSLGSAAQAEWPEKPIRFIVNAAAGGAADGTARVLADGLSKRLGQPIIIDNKPGASGVIGLDAVAKSAPDGYTIGNSNLATYIVTALTAKSLPYDPAKSFTPIAKQWTQPNLLGVSPTIPVKSVADLVNYAKTHPGEIFYGSTGNGTALHVLGALFANLTGAQITHVPYKSAPAAELDLAAGQIQMMFSNFTSMEPQVKAGRINALAITGPSRSPMLPNVPTIREAGYPDLEMETWGGVVGPANMPPAIVEKLHREINAVLSDPEVIKKHEKLGAKVAPVSIADYRQMLNADSARWGEVVRRNNITLN</sequence>
<dbReference type="Pfam" id="PF03401">
    <property type="entry name" value="TctC"/>
    <property type="match status" value="1"/>
</dbReference>
<keyword evidence="2" id="KW-0732">Signal</keyword>
<protein>
    <submittedName>
        <fullName evidence="3">Tripartite tricarboxylate transporter substrate binding protein</fullName>
    </submittedName>
</protein>
<dbReference type="PANTHER" id="PTHR42928:SF5">
    <property type="entry name" value="BLR1237 PROTEIN"/>
    <property type="match status" value="1"/>
</dbReference>
<gene>
    <name evidence="3" type="ORF">CE154_007255</name>
</gene>
<evidence type="ECO:0000256" key="2">
    <source>
        <dbReference type="SAM" id="SignalP"/>
    </source>
</evidence>
<dbReference type="Gene3D" id="3.40.190.150">
    <property type="entry name" value="Bordetella uptake gene, domain 1"/>
    <property type="match status" value="1"/>
</dbReference>
<dbReference type="InterPro" id="IPR005064">
    <property type="entry name" value="BUG"/>
</dbReference>
<evidence type="ECO:0000256" key="1">
    <source>
        <dbReference type="ARBA" id="ARBA00006987"/>
    </source>
</evidence>
<reference evidence="3 4" key="1">
    <citation type="submission" date="2018-09" db="EMBL/GenBank/DDBJ databases">
        <title>Genome comparison of Alicycliphilus sp. BQ1, a polyurethanolytic bacterium, with its closest phylogenetic relatives Alicycliphilus denitrificans BC and K601, unable to attack polyurethane.</title>
        <authorList>
            <person name="Loza-Tavera H."/>
            <person name="Lozano L."/>
            <person name="Cevallos M."/>
            <person name="Maya-Lucas O."/>
            <person name="Garcia-Mena J."/>
            <person name="Hernandez J."/>
        </authorList>
    </citation>
    <scope>NUCLEOTIDE SEQUENCE [LARGE SCALE GENOMIC DNA]</scope>
    <source>
        <strain evidence="3 4">BQ1</strain>
    </source>
</reference>
<dbReference type="AlphaFoldDB" id="A0A420KJ08"/>
<accession>A0A420KJ08</accession>
<evidence type="ECO:0000313" key="3">
    <source>
        <dbReference type="EMBL" id="RKJ99911.1"/>
    </source>
</evidence>
<dbReference type="Proteomes" id="UP000216225">
    <property type="component" value="Unassembled WGS sequence"/>
</dbReference>
<dbReference type="SUPFAM" id="SSF53850">
    <property type="entry name" value="Periplasmic binding protein-like II"/>
    <property type="match status" value="1"/>
</dbReference>
<evidence type="ECO:0000313" key="4">
    <source>
        <dbReference type="Proteomes" id="UP000216225"/>
    </source>
</evidence>
<dbReference type="PIRSF" id="PIRSF017082">
    <property type="entry name" value="YflP"/>
    <property type="match status" value="1"/>
</dbReference>
<dbReference type="InterPro" id="IPR042100">
    <property type="entry name" value="Bug_dom1"/>
</dbReference>
<dbReference type="EMBL" id="NKDB02000001">
    <property type="protein sequence ID" value="RKJ99911.1"/>
    <property type="molecule type" value="Genomic_DNA"/>
</dbReference>
<comment type="caution">
    <text evidence="3">The sequence shown here is derived from an EMBL/GenBank/DDBJ whole genome shotgun (WGS) entry which is preliminary data.</text>
</comment>
<dbReference type="Gene3D" id="3.40.190.10">
    <property type="entry name" value="Periplasmic binding protein-like II"/>
    <property type="match status" value="1"/>
</dbReference>
<feature type="chain" id="PRO_5019287207" evidence="2">
    <location>
        <begin position="29"/>
        <end position="327"/>
    </location>
</feature>
<comment type="similarity">
    <text evidence="1">Belongs to the UPF0065 (bug) family.</text>
</comment>
<dbReference type="RefSeq" id="WP_094436460.1">
    <property type="nucleotide sequence ID" value="NZ_NKDB02000001.1"/>
</dbReference>
<dbReference type="CDD" id="cd07012">
    <property type="entry name" value="PBP2_Bug_TTT"/>
    <property type="match status" value="1"/>
</dbReference>